<keyword evidence="2" id="KW-0472">Membrane</keyword>
<evidence type="ECO:0000256" key="2">
    <source>
        <dbReference type="SAM" id="Phobius"/>
    </source>
</evidence>
<feature type="compositionally biased region" description="Polar residues" evidence="1">
    <location>
        <begin position="19"/>
        <end position="35"/>
    </location>
</feature>
<feature type="transmembrane region" description="Helical" evidence="2">
    <location>
        <begin position="75"/>
        <end position="94"/>
    </location>
</feature>
<dbReference type="Proteomes" id="UP000324222">
    <property type="component" value="Unassembled WGS sequence"/>
</dbReference>
<keyword evidence="4" id="KW-1185">Reference proteome</keyword>
<organism evidence="3 4">
    <name type="scientific">Portunus trituberculatus</name>
    <name type="common">Swimming crab</name>
    <name type="synonym">Neptunus trituberculatus</name>
    <dbReference type="NCBI Taxonomy" id="210409"/>
    <lineage>
        <taxon>Eukaryota</taxon>
        <taxon>Metazoa</taxon>
        <taxon>Ecdysozoa</taxon>
        <taxon>Arthropoda</taxon>
        <taxon>Crustacea</taxon>
        <taxon>Multicrustacea</taxon>
        <taxon>Malacostraca</taxon>
        <taxon>Eumalacostraca</taxon>
        <taxon>Eucarida</taxon>
        <taxon>Decapoda</taxon>
        <taxon>Pleocyemata</taxon>
        <taxon>Brachyura</taxon>
        <taxon>Eubrachyura</taxon>
        <taxon>Portunoidea</taxon>
        <taxon>Portunidae</taxon>
        <taxon>Portuninae</taxon>
        <taxon>Portunus</taxon>
    </lineage>
</organism>
<protein>
    <submittedName>
        <fullName evidence="3">Uncharacterized protein</fullName>
    </submittedName>
</protein>
<accession>A0A5B7FYQ8</accession>
<keyword evidence="2" id="KW-1133">Transmembrane helix</keyword>
<dbReference type="EMBL" id="VSRR010009473">
    <property type="protein sequence ID" value="MPC50389.1"/>
    <property type="molecule type" value="Genomic_DNA"/>
</dbReference>
<feature type="region of interest" description="Disordered" evidence="1">
    <location>
        <begin position="100"/>
        <end position="161"/>
    </location>
</feature>
<dbReference type="AlphaFoldDB" id="A0A5B7FYQ8"/>
<comment type="caution">
    <text evidence="3">The sequence shown here is derived from an EMBL/GenBank/DDBJ whole genome shotgun (WGS) entry which is preliminary data.</text>
</comment>
<name>A0A5B7FYQ8_PORTR</name>
<keyword evidence="2" id="KW-0812">Transmembrane</keyword>
<feature type="compositionally biased region" description="Low complexity" evidence="1">
    <location>
        <begin position="150"/>
        <end position="161"/>
    </location>
</feature>
<feature type="region of interest" description="Disordered" evidence="1">
    <location>
        <begin position="18"/>
        <end position="40"/>
    </location>
</feature>
<proteinExistence type="predicted"/>
<reference evidence="3 4" key="1">
    <citation type="submission" date="2019-05" db="EMBL/GenBank/DDBJ databases">
        <title>Another draft genome of Portunus trituberculatus and its Hox gene families provides insights of decapod evolution.</title>
        <authorList>
            <person name="Jeong J.-H."/>
            <person name="Song I."/>
            <person name="Kim S."/>
            <person name="Choi T."/>
            <person name="Kim D."/>
            <person name="Ryu S."/>
            <person name="Kim W."/>
        </authorList>
    </citation>
    <scope>NUCLEOTIDE SEQUENCE [LARGE SCALE GENOMIC DNA]</scope>
    <source>
        <tissue evidence="3">Muscle</tissue>
    </source>
</reference>
<evidence type="ECO:0000313" key="3">
    <source>
        <dbReference type="EMBL" id="MPC50389.1"/>
    </source>
</evidence>
<evidence type="ECO:0000313" key="4">
    <source>
        <dbReference type="Proteomes" id="UP000324222"/>
    </source>
</evidence>
<evidence type="ECO:0000256" key="1">
    <source>
        <dbReference type="SAM" id="MobiDB-lite"/>
    </source>
</evidence>
<gene>
    <name evidence="3" type="ORF">E2C01_044217</name>
</gene>
<sequence length="203" mass="21329">MPCSLCVPQARSRACEGSSYASTQARGSKTSSTLAESEGSPLHSDCIKRLADSGERLDLQERQAEVRNAALSGSFLRGTIPTIIIILIILIIIISSSSSSTACGAGQRASRRPQYTRVTERPPPRGASPTVRSLALRGRGNKPVGHCQPAASRSGSLLGSHSSGAAPYTSWCGRDDTLPSGRCCRVSCQVPRGSGHRTGHRTG</sequence>